<accession>A0A5N7IKJ0</accession>
<dbReference type="InterPro" id="IPR031924">
    <property type="entry name" value="GH115"/>
</dbReference>
<proteinExistence type="predicted"/>
<keyword evidence="1" id="KW-0378">Hydrolase</keyword>
<dbReference type="RefSeq" id="WP_152750918.1">
    <property type="nucleotide sequence ID" value="NZ_SPSE01000016.1"/>
</dbReference>
<name>A0A5N7IKJ0_9CLOT</name>
<dbReference type="GO" id="GO:0016787">
    <property type="term" value="F:hydrolase activity"/>
    <property type="evidence" value="ECO:0007669"/>
    <property type="project" value="UniProtKB-KW"/>
</dbReference>
<evidence type="ECO:0000256" key="1">
    <source>
        <dbReference type="ARBA" id="ARBA00022801"/>
    </source>
</evidence>
<gene>
    <name evidence="2" type="ORF">E4V82_05055</name>
</gene>
<dbReference type="InterPro" id="IPR029018">
    <property type="entry name" value="Hex-like_dom2"/>
</dbReference>
<reference evidence="2 3" key="1">
    <citation type="journal article" date="2019" name="Lett. Appl. Microbiol.">
        <title>A case of 'blown pack' spoilage of vacuum-packaged pork likely associated with Clostridium estertheticum in Canada.</title>
        <authorList>
            <person name="Zhang P."/>
            <person name="Ward P."/>
            <person name="McMullen L.M."/>
            <person name="Yang X."/>
        </authorList>
    </citation>
    <scope>NUCLEOTIDE SEQUENCE [LARGE SCALE GENOMIC DNA]</scope>
    <source>
        <strain evidence="2 3">MA19</strain>
    </source>
</reference>
<protein>
    <submittedName>
        <fullName evidence="2">Uncharacterized protein</fullName>
    </submittedName>
</protein>
<evidence type="ECO:0000313" key="3">
    <source>
        <dbReference type="Proteomes" id="UP000342249"/>
    </source>
</evidence>
<dbReference type="Pfam" id="PF15979">
    <property type="entry name" value="Glyco_hydro_115"/>
    <property type="match status" value="1"/>
</dbReference>
<dbReference type="Gene3D" id="3.30.379.10">
    <property type="entry name" value="Chitobiase/beta-hexosaminidase domain 2-like"/>
    <property type="match status" value="1"/>
</dbReference>
<dbReference type="Proteomes" id="UP000342249">
    <property type="component" value="Unassembled WGS sequence"/>
</dbReference>
<dbReference type="InterPro" id="IPR042301">
    <property type="entry name" value="GH115_sf"/>
</dbReference>
<dbReference type="Gene3D" id="3.20.20.520">
    <property type="entry name" value="Glycosyl hydrolase family 115"/>
    <property type="match status" value="1"/>
</dbReference>
<dbReference type="AlphaFoldDB" id="A0A5N7IKJ0"/>
<sequence length="95" mass="11261">MNEVGIIYALLYISKTYLGVDPFWFWNDKEPKCLPYVRIPMSDYKSFTKKVKYRGWFVNDEVLLSGWRESPTDEEVWKLVFETILRCGGNMVIPV</sequence>
<evidence type="ECO:0000313" key="2">
    <source>
        <dbReference type="EMBL" id="MPQ61478.1"/>
    </source>
</evidence>
<dbReference type="GO" id="GO:0005975">
    <property type="term" value="P:carbohydrate metabolic process"/>
    <property type="evidence" value="ECO:0007669"/>
    <property type="project" value="UniProtKB-ARBA"/>
</dbReference>
<organism evidence="2 3">
    <name type="scientific">Clostridium estertheticum</name>
    <dbReference type="NCBI Taxonomy" id="238834"/>
    <lineage>
        <taxon>Bacteria</taxon>
        <taxon>Bacillati</taxon>
        <taxon>Bacillota</taxon>
        <taxon>Clostridia</taxon>
        <taxon>Eubacteriales</taxon>
        <taxon>Clostridiaceae</taxon>
        <taxon>Clostridium</taxon>
    </lineage>
</organism>
<dbReference type="EMBL" id="SPSF01000015">
    <property type="protein sequence ID" value="MPQ61478.1"/>
    <property type="molecule type" value="Genomic_DNA"/>
</dbReference>
<comment type="caution">
    <text evidence="2">The sequence shown here is derived from an EMBL/GenBank/DDBJ whole genome shotgun (WGS) entry which is preliminary data.</text>
</comment>